<proteinExistence type="predicted"/>
<organism evidence="1">
    <name type="scientific">uncultured bacterium contig00151</name>
    <dbReference type="NCBI Taxonomy" id="1181590"/>
    <lineage>
        <taxon>Bacteria</taxon>
        <taxon>environmental samples</taxon>
    </lineage>
</organism>
<evidence type="ECO:0008006" key="2">
    <source>
        <dbReference type="Google" id="ProtNLM"/>
    </source>
</evidence>
<accession>A0A806K2G8</accession>
<dbReference type="InterPro" id="IPR024269">
    <property type="entry name" value="DUF3791"/>
</dbReference>
<dbReference type="Pfam" id="PF12668">
    <property type="entry name" value="DUF3791"/>
    <property type="match status" value="1"/>
</dbReference>
<sequence>MKNNTEDQRDRNLLVVAAVEGYASRYKISASETLELFLKHGITDSIRRCYETLHTQDLSECVLFAEDILARKSA</sequence>
<protein>
    <recommendedName>
        <fullName evidence="2">DUF3791 domain-containing protein</fullName>
    </recommendedName>
</protein>
<dbReference type="EMBL" id="JQ844263">
    <property type="protein sequence ID" value="AGS53963.1"/>
    <property type="molecule type" value="Genomic_DNA"/>
</dbReference>
<reference evidence="1" key="1">
    <citation type="submission" date="2012-03" db="EMBL/GenBank/DDBJ databases">
        <title>Functional metagenomics reveals considerable lignocellulase gene clusters in the gut microbiome of a wood-feeding higher termite.</title>
        <authorList>
            <person name="Liu N."/>
        </authorList>
    </citation>
    <scope>NUCLEOTIDE SEQUENCE</scope>
</reference>
<evidence type="ECO:0000313" key="1">
    <source>
        <dbReference type="EMBL" id="AGS53963.1"/>
    </source>
</evidence>
<name>A0A806K2G8_9BACT</name>
<dbReference type="AlphaFoldDB" id="A0A806K2G8"/>